<dbReference type="Proteomes" id="UP001652432">
    <property type="component" value="Unassembled WGS sequence"/>
</dbReference>
<dbReference type="SUPFAM" id="SSF56281">
    <property type="entry name" value="Metallo-hydrolase/oxidoreductase"/>
    <property type="match status" value="1"/>
</dbReference>
<dbReference type="Gene3D" id="3.60.15.10">
    <property type="entry name" value="Ribonuclease Z/Hydroxyacylglutathione hydrolase-like"/>
    <property type="match status" value="1"/>
</dbReference>
<dbReference type="PANTHER" id="PTHR30619:SF1">
    <property type="entry name" value="RECOMBINATION PROTEIN 2"/>
    <property type="match status" value="1"/>
</dbReference>
<feature type="domain" description="Metallo-beta-lactamase" evidence="1">
    <location>
        <begin position="20"/>
        <end position="219"/>
    </location>
</feature>
<sequence>MKEIIVFSAKDYENAESTNYGDCTLINTGTELYIYDCGAERHAEKVIQYMDENCFEKATLILSHNDSDHFDGIPVLVNSGRISAIWTTLLLKYVDEIFERIGDGRRKQDTIKKEILEKYDNIAALSGCNLHDIYEEEFNEADEISIVGPDFDYMLNTVAKHLDSREGDTMDGETAYNATSVQLSVEIGSHTLLLSGDASYAAIEDKVRDYDIIQLPHHGKACQADKIFAQKCDQIDTVYIVSDNTGNTNGGSNDLNTTGHRVYNTKDYGNICLNTSFFMRESTYTGRTLGAR</sequence>
<evidence type="ECO:0000259" key="1">
    <source>
        <dbReference type="Pfam" id="PF00753"/>
    </source>
</evidence>
<evidence type="ECO:0000313" key="3">
    <source>
        <dbReference type="Proteomes" id="UP001652432"/>
    </source>
</evidence>
<dbReference type="PANTHER" id="PTHR30619">
    <property type="entry name" value="DNA INTERNALIZATION/COMPETENCE PROTEIN COMEC/REC2"/>
    <property type="match status" value="1"/>
</dbReference>
<proteinExistence type="predicted"/>
<dbReference type="Pfam" id="PF00753">
    <property type="entry name" value="Lactamase_B"/>
    <property type="match status" value="1"/>
</dbReference>
<dbReference type="EMBL" id="JAOQKJ010000001">
    <property type="protein sequence ID" value="MCU6743056.1"/>
    <property type="molecule type" value="Genomic_DNA"/>
</dbReference>
<protein>
    <submittedName>
        <fullName evidence="2">MBL fold metallo-hydrolase</fullName>
    </submittedName>
</protein>
<reference evidence="2 3" key="1">
    <citation type="journal article" date="2021" name="ISME Commun">
        <title>Automated analysis of genomic sequences facilitates high-throughput and comprehensive description of bacteria.</title>
        <authorList>
            <person name="Hitch T.C.A."/>
        </authorList>
    </citation>
    <scope>NUCLEOTIDE SEQUENCE [LARGE SCALE GENOMIC DNA]</scope>
    <source>
        <strain evidence="2 3">Sanger_18</strain>
    </source>
</reference>
<organism evidence="2 3">
    <name type="scientific">Suilimivivens aceti</name>
    <dbReference type="NCBI Taxonomy" id="2981774"/>
    <lineage>
        <taxon>Bacteria</taxon>
        <taxon>Bacillati</taxon>
        <taxon>Bacillota</taxon>
        <taxon>Clostridia</taxon>
        <taxon>Lachnospirales</taxon>
        <taxon>Lachnospiraceae</taxon>
        <taxon>Suilimivivens</taxon>
    </lineage>
</organism>
<accession>A0ABT2SYH6</accession>
<dbReference type="RefSeq" id="WP_262572422.1">
    <property type="nucleotide sequence ID" value="NZ_JAOQKJ010000001.1"/>
</dbReference>
<name>A0ABT2SYH6_9FIRM</name>
<keyword evidence="3" id="KW-1185">Reference proteome</keyword>
<evidence type="ECO:0000313" key="2">
    <source>
        <dbReference type="EMBL" id="MCU6743056.1"/>
    </source>
</evidence>
<dbReference type="InterPro" id="IPR036866">
    <property type="entry name" value="RibonucZ/Hydroxyglut_hydro"/>
</dbReference>
<comment type="caution">
    <text evidence="2">The sequence shown here is derived from an EMBL/GenBank/DDBJ whole genome shotgun (WGS) entry which is preliminary data.</text>
</comment>
<gene>
    <name evidence="2" type="ORF">OCV77_00810</name>
</gene>
<dbReference type="InterPro" id="IPR001279">
    <property type="entry name" value="Metallo-B-lactamas"/>
</dbReference>
<dbReference type="InterPro" id="IPR052159">
    <property type="entry name" value="Competence_DNA_uptake"/>
</dbReference>